<evidence type="ECO:0000313" key="2">
    <source>
        <dbReference type="Proteomes" id="UP001314263"/>
    </source>
</evidence>
<keyword evidence="2" id="KW-1185">Reference proteome</keyword>
<dbReference type="Proteomes" id="UP001314263">
    <property type="component" value="Unassembled WGS sequence"/>
</dbReference>
<gene>
    <name evidence="1" type="ORF">CVIRNUC_007907</name>
</gene>
<protein>
    <submittedName>
        <fullName evidence="1">Uncharacterized protein</fullName>
    </submittedName>
</protein>
<name>A0AAV1IBY0_9CHLO</name>
<sequence>MHAHQKLCFRAGRNLQGELLERCLLCSSLPARWVPDCNKLGKDLPLRPLEGHDLPAGWATQHSIAVPWLPGVVGTTDGVLMAIISVSSMQYRSMRTTDES</sequence>
<accession>A0AAV1IBY0</accession>
<reference evidence="1 2" key="1">
    <citation type="submission" date="2023-10" db="EMBL/GenBank/DDBJ databases">
        <authorList>
            <person name="Maclean D."/>
            <person name="Macfadyen A."/>
        </authorList>
    </citation>
    <scope>NUCLEOTIDE SEQUENCE [LARGE SCALE GENOMIC DNA]</scope>
</reference>
<dbReference type="EMBL" id="CAUYUE010000011">
    <property type="protein sequence ID" value="CAK0784703.1"/>
    <property type="molecule type" value="Genomic_DNA"/>
</dbReference>
<comment type="caution">
    <text evidence="1">The sequence shown here is derived from an EMBL/GenBank/DDBJ whole genome shotgun (WGS) entry which is preliminary data.</text>
</comment>
<proteinExistence type="predicted"/>
<dbReference type="AlphaFoldDB" id="A0AAV1IBY0"/>
<evidence type="ECO:0000313" key="1">
    <source>
        <dbReference type="EMBL" id="CAK0784703.1"/>
    </source>
</evidence>
<organism evidence="1 2">
    <name type="scientific">Coccomyxa viridis</name>
    <dbReference type="NCBI Taxonomy" id="1274662"/>
    <lineage>
        <taxon>Eukaryota</taxon>
        <taxon>Viridiplantae</taxon>
        <taxon>Chlorophyta</taxon>
        <taxon>core chlorophytes</taxon>
        <taxon>Trebouxiophyceae</taxon>
        <taxon>Trebouxiophyceae incertae sedis</taxon>
        <taxon>Coccomyxaceae</taxon>
        <taxon>Coccomyxa</taxon>
    </lineage>
</organism>